<sequence>MARIIRMSTQVGDSAENARRALDRRVDLRPIAAFLADRGARVPTDGHGYLWGFKPRSPVITAAQPLTAGDVALRIEKIDGIAHVTSAYVVAYVALNDPSLPRRVGVYWQGDGGWANSVVFDRKITPPRAFPYSDYMDAFGWVTGFNYKADFLSVPDVELFLESFAAGIRPADHDHRSGAPATAAAEVASPAMPDRVAIDNDPEKPWPRPGANTRPARPEQPAFRQEVLRVYADPASGTTQCAACDVHDSLIIEAAHVVDFGRGPDRWYNGLPLCRNHHRYFDMWMLRLDDGYRWHPRAGGPSLSQMGVTRADINHLGGPGRRPRPHLDVVRWKWTLSGAGAEDTI</sequence>
<organism evidence="3 4">
    <name type="scientific">Cellulomonas hominis</name>
    <dbReference type="NCBI Taxonomy" id="156981"/>
    <lineage>
        <taxon>Bacteria</taxon>
        <taxon>Bacillati</taxon>
        <taxon>Actinomycetota</taxon>
        <taxon>Actinomycetes</taxon>
        <taxon>Micrococcales</taxon>
        <taxon>Cellulomonadaceae</taxon>
        <taxon>Cellulomonas</taxon>
    </lineage>
</organism>
<reference evidence="3 4" key="1">
    <citation type="submission" date="2019-05" db="EMBL/GenBank/DDBJ databases">
        <title>Genome sequence of Cellulomonas hominis strain CS1.</title>
        <authorList>
            <person name="Belmont J."/>
            <person name="Maclea K.S."/>
        </authorList>
    </citation>
    <scope>NUCLEOTIDE SEQUENCE [LARGE SCALE GENOMIC DNA]</scope>
    <source>
        <strain evidence="3 4">CS1</strain>
    </source>
</reference>
<evidence type="ECO:0000259" key="2">
    <source>
        <dbReference type="Pfam" id="PF13391"/>
    </source>
</evidence>
<evidence type="ECO:0000256" key="1">
    <source>
        <dbReference type="SAM" id="MobiDB-lite"/>
    </source>
</evidence>
<dbReference type="Proteomes" id="UP000308121">
    <property type="component" value="Unassembled WGS sequence"/>
</dbReference>
<feature type="domain" description="HNH nuclease" evidence="2">
    <location>
        <begin position="241"/>
        <end position="283"/>
    </location>
</feature>
<proteinExistence type="predicted"/>
<protein>
    <recommendedName>
        <fullName evidence="2">HNH nuclease domain-containing protein</fullName>
    </recommendedName>
</protein>
<dbReference type="RefSeq" id="WP_154728220.1">
    <property type="nucleotide sequence ID" value="NZ_SZYE01000010.1"/>
</dbReference>
<dbReference type="EMBL" id="SZYE01000010">
    <property type="protein sequence ID" value="TKR26971.1"/>
    <property type="molecule type" value="Genomic_DNA"/>
</dbReference>
<evidence type="ECO:0000313" key="3">
    <source>
        <dbReference type="EMBL" id="TKR26971.1"/>
    </source>
</evidence>
<evidence type="ECO:0000313" key="4">
    <source>
        <dbReference type="Proteomes" id="UP000308121"/>
    </source>
</evidence>
<gene>
    <name evidence="3" type="ORF">FA014_02940</name>
</gene>
<dbReference type="Pfam" id="PF13391">
    <property type="entry name" value="HNH_2"/>
    <property type="match status" value="1"/>
</dbReference>
<feature type="region of interest" description="Disordered" evidence="1">
    <location>
        <begin position="200"/>
        <end position="219"/>
    </location>
</feature>
<name>A0A7Z8NQH3_9CELL</name>
<accession>A0A7Z8NQH3</accession>
<comment type="caution">
    <text evidence="3">The sequence shown here is derived from an EMBL/GenBank/DDBJ whole genome shotgun (WGS) entry which is preliminary data.</text>
</comment>
<dbReference type="InterPro" id="IPR003615">
    <property type="entry name" value="HNH_nuc"/>
</dbReference>
<dbReference type="AlphaFoldDB" id="A0A7Z8NQH3"/>
<dbReference type="OrthoDB" id="4464809at2"/>